<dbReference type="PANTHER" id="PTHR33514:SF13">
    <property type="entry name" value="PROTEIN ABCI12, CHLOROPLASTIC"/>
    <property type="match status" value="1"/>
</dbReference>
<feature type="transmembrane region" description="Helical" evidence="5">
    <location>
        <begin position="75"/>
        <end position="97"/>
    </location>
</feature>
<evidence type="ECO:0000256" key="3">
    <source>
        <dbReference type="ARBA" id="ARBA00022989"/>
    </source>
</evidence>
<feature type="transmembrane region" description="Helical" evidence="5">
    <location>
        <begin position="109"/>
        <end position="129"/>
    </location>
</feature>
<keyword evidence="4 5" id="KW-0472">Membrane</keyword>
<dbReference type="CDD" id="cd16914">
    <property type="entry name" value="EcfT"/>
    <property type="match status" value="1"/>
</dbReference>
<evidence type="ECO:0000256" key="2">
    <source>
        <dbReference type="ARBA" id="ARBA00022692"/>
    </source>
</evidence>
<feature type="transmembrane region" description="Helical" evidence="5">
    <location>
        <begin position="242"/>
        <end position="262"/>
    </location>
</feature>
<comment type="subcellular location">
    <subcellularLocation>
        <location evidence="1">Membrane</location>
        <topology evidence="1">Multi-pass membrane protein</topology>
    </subcellularLocation>
</comment>
<protein>
    <submittedName>
        <fullName evidence="6">Energy-coupling factor transporter transmembrane protein EcfT</fullName>
    </submittedName>
</protein>
<comment type="caution">
    <text evidence="6">The sequence shown here is derived from an EMBL/GenBank/DDBJ whole genome shotgun (WGS) entry which is preliminary data.</text>
</comment>
<dbReference type="Proteomes" id="UP000367750">
    <property type="component" value="Unassembled WGS sequence"/>
</dbReference>
<evidence type="ECO:0000256" key="4">
    <source>
        <dbReference type="ARBA" id="ARBA00023136"/>
    </source>
</evidence>
<evidence type="ECO:0000256" key="5">
    <source>
        <dbReference type="SAM" id="Phobius"/>
    </source>
</evidence>
<accession>A0A5J5G2A1</accession>
<reference evidence="6 7" key="1">
    <citation type="submission" date="2019-09" db="EMBL/GenBank/DDBJ databases">
        <title>Bacillus ochoae sp. nov., Paenibacillus whitsoniae sp. nov., Paenibacillus spiritus sp. nov. Isolated from the Mars Exploration Rover during spacecraft assembly.</title>
        <authorList>
            <person name="Seuylemezian A."/>
            <person name="Vaishampayan P."/>
        </authorList>
    </citation>
    <scope>NUCLEOTIDE SEQUENCE [LARGE SCALE GENOMIC DNA]</scope>
    <source>
        <strain evidence="6 7">MER_111</strain>
    </source>
</reference>
<organism evidence="6 7">
    <name type="scientific">Paenibacillus spiritus</name>
    <dbReference type="NCBI Taxonomy" id="2496557"/>
    <lineage>
        <taxon>Bacteria</taxon>
        <taxon>Bacillati</taxon>
        <taxon>Bacillota</taxon>
        <taxon>Bacilli</taxon>
        <taxon>Bacillales</taxon>
        <taxon>Paenibacillaceae</taxon>
        <taxon>Paenibacillus</taxon>
    </lineage>
</organism>
<sequence length="263" mass="29278">MNERLLLGRSIETGSWVHRLDPRSKLLGMLLYVAVILLCRSWTDMALLAVFSVLVMASTRISLNYYLKAAKPLKYLMLFIFVVQTLTVKTGEVWLSLGALELHEGGLRLGAFSVIRTFFLITFTALLTFTTRPSRLNQGLDGLLKPLGKLGVPTERLTLMMSLALRFIPTILDEAQVILKAQASRGADLSELKLADKARMLMTLLVPVITGAFRRAQDLIYSMEARGFVLDAPRTYYHRLRWGAADTLFIVLFLAAGSAAALL</sequence>
<evidence type="ECO:0000313" key="6">
    <source>
        <dbReference type="EMBL" id="KAA9001025.1"/>
    </source>
</evidence>
<gene>
    <name evidence="6" type="ORF">F4V43_14390</name>
</gene>
<dbReference type="AlphaFoldDB" id="A0A5J5G2A1"/>
<dbReference type="InterPro" id="IPR003339">
    <property type="entry name" value="ABC/ECF_trnsptr_transmembrane"/>
</dbReference>
<dbReference type="GO" id="GO:0005886">
    <property type="term" value="C:plasma membrane"/>
    <property type="evidence" value="ECO:0007669"/>
    <property type="project" value="UniProtKB-ARBA"/>
</dbReference>
<keyword evidence="7" id="KW-1185">Reference proteome</keyword>
<keyword evidence="3 5" id="KW-1133">Transmembrane helix</keyword>
<name>A0A5J5G2A1_9BACL</name>
<feature type="transmembrane region" description="Helical" evidence="5">
    <location>
        <begin position="29"/>
        <end position="55"/>
    </location>
</feature>
<dbReference type="RefSeq" id="WP_150458941.1">
    <property type="nucleotide sequence ID" value="NZ_VYKK01000020.1"/>
</dbReference>
<evidence type="ECO:0000256" key="1">
    <source>
        <dbReference type="ARBA" id="ARBA00004141"/>
    </source>
</evidence>
<dbReference type="PANTHER" id="PTHR33514">
    <property type="entry name" value="PROTEIN ABCI12, CHLOROPLASTIC"/>
    <property type="match status" value="1"/>
</dbReference>
<dbReference type="Pfam" id="PF02361">
    <property type="entry name" value="CbiQ"/>
    <property type="match status" value="1"/>
</dbReference>
<evidence type="ECO:0000313" key="7">
    <source>
        <dbReference type="Proteomes" id="UP000367750"/>
    </source>
</evidence>
<proteinExistence type="predicted"/>
<dbReference type="OrthoDB" id="8075495at2"/>
<keyword evidence="2 5" id="KW-0812">Transmembrane</keyword>
<dbReference type="EMBL" id="VYKK01000020">
    <property type="protein sequence ID" value="KAA9001025.1"/>
    <property type="molecule type" value="Genomic_DNA"/>
</dbReference>